<accession>A0A3S5CHT7</accession>
<dbReference type="SUPFAM" id="SSF48726">
    <property type="entry name" value="Immunoglobulin"/>
    <property type="match status" value="1"/>
</dbReference>
<name>A0A3S5CHT7_9PLAT</name>
<reference evidence="1" key="1">
    <citation type="submission" date="2018-11" db="EMBL/GenBank/DDBJ databases">
        <authorList>
            <consortium name="Pathogen Informatics"/>
        </authorList>
    </citation>
    <scope>NUCLEOTIDE SEQUENCE</scope>
</reference>
<protein>
    <recommendedName>
        <fullName evidence="3">Ig-like domain-containing protein</fullName>
    </recommendedName>
</protein>
<evidence type="ECO:0000313" key="1">
    <source>
        <dbReference type="EMBL" id="VEL09514.1"/>
    </source>
</evidence>
<dbReference type="Gene3D" id="2.60.40.10">
    <property type="entry name" value="Immunoglobulins"/>
    <property type="match status" value="1"/>
</dbReference>
<keyword evidence="2" id="KW-1185">Reference proteome</keyword>
<organism evidence="1 2">
    <name type="scientific">Protopolystoma xenopodis</name>
    <dbReference type="NCBI Taxonomy" id="117903"/>
    <lineage>
        <taxon>Eukaryota</taxon>
        <taxon>Metazoa</taxon>
        <taxon>Spiralia</taxon>
        <taxon>Lophotrochozoa</taxon>
        <taxon>Platyhelminthes</taxon>
        <taxon>Monogenea</taxon>
        <taxon>Polyopisthocotylea</taxon>
        <taxon>Polystomatidea</taxon>
        <taxon>Polystomatidae</taxon>
        <taxon>Protopolystoma</taxon>
    </lineage>
</organism>
<sequence>MHFISNEGSSLSLCDFIDDPTRLEICFSEETERLGCSRQVPLIDDPQVSLLKDLALFISNLKYAERLGFVTNRHQLTILNASREFAATYACMATNGLQANATREIRLDLTCELRVHLISEYAISFPVEIKMANRRIGQYIGGVTMVQAFVFGYPLERIYWEFNNQMVNSAYGPCILMTLSSKYCVESWFL</sequence>
<dbReference type="CDD" id="cd00096">
    <property type="entry name" value="Ig"/>
    <property type="match status" value="1"/>
</dbReference>
<dbReference type="OrthoDB" id="10012075at2759"/>
<dbReference type="InterPro" id="IPR013783">
    <property type="entry name" value="Ig-like_fold"/>
</dbReference>
<dbReference type="EMBL" id="CAAALY010006523">
    <property type="protein sequence ID" value="VEL09514.1"/>
    <property type="molecule type" value="Genomic_DNA"/>
</dbReference>
<evidence type="ECO:0008006" key="3">
    <source>
        <dbReference type="Google" id="ProtNLM"/>
    </source>
</evidence>
<gene>
    <name evidence="1" type="ORF">PXEA_LOCUS2954</name>
</gene>
<proteinExistence type="predicted"/>
<dbReference type="InterPro" id="IPR036179">
    <property type="entry name" value="Ig-like_dom_sf"/>
</dbReference>
<dbReference type="Proteomes" id="UP000784294">
    <property type="component" value="Unassembled WGS sequence"/>
</dbReference>
<evidence type="ECO:0000313" key="2">
    <source>
        <dbReference type="Proteomes" id="UP000784294"/>
    </source>
</evidence>
<dbReference type="AlphaFoldDB" id="A0A3S5CHT7"/>
<comment type="caution">
    <text evidence="1">The sequence shown here is derived from an EMBL/GenBank/DDBJ whole genome shotgun (WGS) entry which is preliminary data.</text>
</comment>